<dbReference type="CDD" id="cd00176">
    <property type="entry name" value="SPEC"/>
    <property type="match status" value="2"/>
</dbReference>
<evidence type="ECO:0000313" key="4">
    <source>
        <dbReference type="Ensembl" id="ENSCCEP00000015330.1"/>
    </source>
</evidence>
<gene>
    <name evidence="4" type="primary">LOC111922790</name>
</gene>
<dbReference type="CDD" id="cd21231">
    <property type="entry name" value="CH_DMD_rpt1"/>
    <property type="match status" value="1"/>
</dbReference>
<feature type="domain" description="Calponin-homology (CH)" evidence="3">
    <location>
        <begin position="126"/>
        <end position="232"/>
    </location>
</feature>
<dbReference type="InterPro" id="IPR018159">
    <property type="entry name" value="Spectrin/alpha-actinin"/>
</dbReference>
<reference evidence="4" key="2">
    <citation type="submission" date="2025-09" db="UniProtKB">
        <authorList>
            <consortium name="Ensembl"/>
        </authorList>
    </citation>
    <scope>IDENTIFICATION</scope>
</reference>
<accession>A0A8C0ZEQ7</accession>
<dbReference type="AlphaFoldDB" id="A0A8C0ZEQ7"/>
<dbReference type="SUPFAM" id="SSF46966">
    <property type="entry name" value="Spectrin repeat"/>
    <property type="match status" value="3"/>
</dbReference>
<evidence type="ECO:0000259" key="3">
    <source>
        <dbReference type="PROSITE" id="PS50021"/>
    </source>
</evidence>
<dbReference type="SUPFAM" id="SSF47576">
    <property type="entry name" value="Calponin-homology domain, CH-domain"/>
    <property type="match status" value="1"/>
</dbReference>
<dbReference type="Gene3D" id="1.10.418.10">
    <property type="entry name" value="Calponin-like domain"/>
    <property type="match status" value="2"/>
</dbReference>
<protein>
    <submittedName>
        <fullName evidence="4">Dystrophin-like</fullName>
    </submittedName>
</protein>
<dbReference type="InterPro" id="IPR002017">
    <property type="entry name" value="Spectrin_repeat"/>
</dbReference>
<keyword evidence="2" id="KW-0009">Actin-binding</keyword>
<dbReference type="Pfam" id="PF00307">
    <property type="entry name" value="CH"/>
    <property type="match status" value="2"/>
</dbReference>
<dbReference type="Ensembl" id="ENSCCET00000023832.1">
    <property type="protein sequence ID" value="ENSCCEP00000015330.1"/>
    <property type="gene ID" value="ENSCCEG00000010810.1"/>
</dbReference>
<dbReference type="Proteomes" id="UP000694410">
    <property type="component" value="Unplaced"/>
</dbReference>
<name>A0A8C0ZEQ7_CYACU</name>
<dbReference type="PROSITE" id="PS00019">
    <property type="entry name" value="ACTININ_1"/>
    <property type="match status" value="1"/>
</dbReference>
<dbReference type="Gene3D" id="1.20.58.60">
    <property type="match status" value="3"/>
</dbReference>
<dbReference type="InterPro" id="IPR001715">
    <property type="entry name" value="CH_dom"/>
</dbReference>
<evidence type="ECO:0000256" key="1">
    <source>
        <dbReference type="ARBA" id="ARBA00022737"/>
    </source>
</evidence>
<keyword evidence="5" id="KW-1185">Reference proteome</keyword>
<sequence>MTDEREDVQKKTFTKWINAQFAKFGRRYIEDLFNDFRDGRRLLELLECLTGQKLAKEKGSTRVHALNNVNKAIHVLQRNNVDLVNIGSSDIVDGNHKLTLGLIWNIILHWQVKDVMKNIMAGLQQTNSEMILLSWVRQLTRNYPQVNVTNFTTSWSDGLAFNALLHSHRPDLFDWNAVVSKQSPVQRLDHAFNIARKHLGIEKLLDPEDVATACPDKKSILMYVTSLFQVLPQQVTMEAIREVEMLPRHSRVTREEHIEVHEQHFSQEITVSVPQGPSPSPKPRFKSCTYAQAVYVTSPDQKRRPFPSSFLESVEEKKFSTMRMGAGDLENYQTALEEVLTWLLSAEDALQAQGDISNDVEVVKEQFHTHEGFMMELTAHQGRVGNVLQVGSQLLNTGKLSDEEENEIQEQMNLLNSRWESLRVASMEKQSNLHKILMDLQNQQLAQLGDWLTKTEEKTKKTDLEPLGPDLEDLKRQIEEHKAFQEDLEQEQVKVNSLTHMVVVVDENSGDRATAALEEQLQHFGKRWAAICRWTEERWVLLQDILRKWQHFAEEQCLFDAWLTEKEDAVSKIHTTGFGDQNEMLTNLSKLAILKGDLEMKRQMMSKLKLLSQDLLVAVKNKAVAQKLESRLENFAQRWESLVQKVESNSKQISQAVTTTQTSLTQTTVMETVTMVTTREQILVKHAKEELPPPPPHKKRQLLVDSEIRKRFDSDTTELHSWMTRSEAVLQSPEFAVFRKEGNLSDLRERVNVGETTCLLSVCISFYLCCHEC</sequence>
<dbReference type="InterPro" id="IPR036872">
    <property type="entry name" value="CH_dom_sf"/>
</dbReference>
<feature type="domain" description="Calponin-homology (CH)" evidence="3">
    <location>
        <begin position="7"/>
        <end position="111"/>
    </location>
</feature>
<dbReference type="PROSITE" id="PS50021">
    <property type="entry name" value="CH"/>
    <property type="match status" value="2"/>
</dbReference>
<dbReference type="SMART" id="SM00150">
    <property type="entry name" value="SPEC"/>
    <property type="match status" value="3"/>
</dbReference>
<evidence type="ECO:0000313" key="5">
    <source>
        <dbReference type="Proteomes" id="UP000694410"/>
    </source>
</evidence>
<dbReference type="PROSITE" id="PS00020">
    <property type="entry name" value="ACTININ_2"/>
    <property type="match status" value="1"/>
</dbReference>
<dbReference type="CDD" id="cd21233">
    <property type="entry name" value="CH_DMD_rpt2"/>
    <property type="match status" value="1"/>
</dbReference>
<keyword evidence="1" id="KW-0677">Repeat</keyword>
<evidence type="ECO:0000256" key="2">
    <source>
        <dbReference type="ARBA" id="ARBA00023203"/>
    </source>
</evidence>
<dbReference type="GO" id="GO:0003779">
    <property type="term" value="F:actin binding"/>
    <property type="evidence" value="ECO:0007669"/>
    <property type="project" value="UniProtKB-KW"/>
</dbReference>
<reference evidence="4" key="1">
    <citation type="submission" date="2025-08" db="UniProtKB">
        <authorList>
            <consortium name="Ensembl"/>
        </authorList>
    </citation>
    <scope>IDENTIFICATION</scope>
</reference>
<dbReference type="InterPro" id="IPR001589">
    <property type="entry name" value="Actinin_actin-bd_CS"/>
</dbReference>
<dbReference type="PANTHER" id="PTHR11915">
    <property type="entry name" value="SPECTRIN/FILAMIN RELATED CYTOSKELETAL PROTEIN"/>
    <property type="match status" value="1"/>
</dbReference>
<proteinExistence type="predicted"/>
<organism evidence="4 5">
    <name type="scientific">Cyanistes caeruleus</name>
    <name type="common">Eurasian blue tit</name>
    <name type="synonym">Parus caeruleus</name>
    <dbReference type="NCBI Taxonomy" id="156563"/>
    <lineage>
        <taxon>Eukaryota</taxon>
        <taxon>Metazoa</taxon>
        <taxon>Chordata</taxon>
        <taxon>Craniata</taxon>
        <taxon>Vertebrata</taxon>
        <taxon>Euteleostomi</taxon>
        <taxon>Archelosauria</taxon>
        <taxon>Archosauria</taxon>
        <taxon>Dinosauria</taxon>
        <taxon>Saurischia</taxon>
        <taxon>Theropoda</taxon>
        <taxon>Coelurosauria</taxon>
        <taxon>Aves</taxon>
        <taxon>Neognathae</taxon>
        <taxon>Neoaves</taxon>
        <taxon>Telluraves</taxon>
        <taxon>Australaves</taxon>
        <taxon>Passeriformes</taxon>
        <taxon>Paridae</taxon>
        <taxon>Cyanistes</taxon>
    </lineage>
</organism>
<dbReference type="SMART" id="SM00033">
    <property type="entry name" value="CH"/>
    <property type="match status" value="2"/>
</dbReference>
<dbReference type="Pfam" id="PF00435">
    <property type="entry name" value="Spectrin"/>
    <property type="match status" value="2"/>
</dbReference>